<sequence length="137" mass="15096">MEQKYSTHPLMGSFNIFFMEPSMSNLLAIPFSSSPLEWEITKRSRGQDMQSVPADKLLNDAMSADASPDGKRIAGTELQRRLDSGEIGQNLSAADKEEVQKLLDSMKNGELSPDGAQRLKQLLQPSPLSSGNDNDIR</sequence>
<reference evidence="2 3" key="1">
    <citation type="submission" date="2024-10" db="EMBL/GenBank/DDBJ databases">
        <title>The Natural Products Discovery Center: Release of the First 8490 Sequenced Strains for Exploring Actinobacteria Biosynthetic Diversity.</title>
        <authorList>
            <person name="Kalkreuter E."/>
            <person name="Kautsar S.A."/>
            <person name="Yang D."/>
            <person name="Bader C.D."/>
            <person name="Teijaro C.N."/>
            <person name="Fluegel L."/>
            <person name="Davis C.M."/>
            <person name="Simpson J.R."/>
            <person name="Lauterbach L."/>
            <person name="Steele A.D."/>
            <person name="Gui C."/>
            <person name="Meng S."/>
            <person name="Li G."/>
            <person name="Viehrig K."/>
            <person name="Ye F."/>
            <person name="Su P."/>
            <person name="Kiefer A.F."/>
            <person name="Nichols A."/>
            <person name="Cepeda A.J."/>
            <person name="Yan W."/>
            <person name="Fan B."/>
            <person name="Jiang Y."/>
            <person name="Adhikari A."/>
            <person name="Zheng C.-J."/>
            <person name="Schuster L."/>
            <person name="Cowan T.M."/>
            <person name="Smanski M.J."/>
            <person name="Chevrette M.G."/>
            <person name="De Carvalho L.P.S."/>
            <person name="Shen B."/>
        </authorList>
    </citation>
    <scope>NUCLEOTIDE SEQUENCE [LARGE SCALE GENOMIC DNA]</scope>
    <source>
        <strain evidence="2 3">NPDC087045</strain>
    </source>
</reference>
<evidence type="ECO:0000313" key="2">
    <source>
        <dbReference type="EMBL" id="MFJ3045312.1"/>
    </source>
</evidence>
<evidence type="ECO:0008006" key="4">
    <source>
        <dbReference type="Google" id="ProtNLM"/>
    </source>
</evidence>
<evidence type="ECO:0000313" key="3">
    <source>
        <dbReference type="Proteomes" id="UP001617427"/>
    </source>
</evidence>
<accession>A0ABW8EV32</accession>
<evidence type="ECO:0000256" key="1">
    <source>
        <dbReference type="SAM" id="MobiDB-lite"/>
    </source>
</evidence>
<dbReference type="EMBL" id="JBIUZV010000002">
    <property type="protein sequence ID" value="MFJ3045312.1"/>
    <property type="molecule type" value="Genomic_DNA"/>
</dbReference>
<feature type="region of interest" description="Disordered" evidence="1">
    <location>
        <begin position="61"/>
        <end position="93"/>
    </location>
</feature>
<dbReference type="Proteomes" id="UP001617427">
    <property type="component" value="Unassembled WGS sequence"/>
</dbReference>
<dbReference type="RefSeq" id="WP_156226199.1">
    <property type="nucleotide sequence ID" value="NZ_JBIUZV010000002.1"/>
</dbReference>
<comment type="caution">
    <text evidence="2">The sequence shown here is derived from an EMBL/GenBank/DDBJ whole genome shotgun (WGS) entry which is preliminary data.</text>
</comment>
<name>A0ABW8EV32_9BURK</name>
<proteinExistence type="predicted"/>
<keyword evidence="3" id="KW-1185">Reference proteome</keyword>
<organism evidence="2 3">
    <name type="scientific">Herbaspirillum chlorophenolicum</name>
    <dbReference type="NCBI Taxonomy" id="211589"/>
    <lineage>
        <taxon>Bacteria</taxon>
        <taxon>Pseudomonadati</taxon>
        <taxon>Pseudomonadota</taxon>
        <taxon>Betaproteobacteria</taxon>
        <taxon>Burkholderiales</taxon>
        <taxon>Oxalobacteraceae</taxon>
        <taxon>Herbaspirillum</taxon>
    </lineage>
</organism>
<gene>
    <name evidence="2" type="ORF">ACIPEN_05730</name>
</gene>
<feature type="compositionally biased region" description="Low complexity" evidence="1">
    <location>
        <begin position="121"/>
        <end position="130"/>
    </location>
</feature>
<feature type="region of interest" description="Disordered" evidence="1">
    <location>
        <begin position="105"/>
        <end position="137"/>
    </location>
</feature>
<feature type="compositionally biased region" description="Basic and acidic residues" evidence="1">
    <location>
        <begin position="68"/>
        <end position="84"/>
    </location>
</feature>
<protein>
    <recommendedName>
        <fullName evidence="4">Anti-sigma-28 factor FlgM C-terminal domain-containing protein</fullName>
    </recommendedName>
</protein>